<gene>
    <name evidence="5" type="ORF">FJV41_05620</name>
</gene>
<dbReference type="Pfam" id="PF21342">
    <property type="entry name" value="SoxA-TsdA_cyt-c"/>
    <property type="match status" value="1"/>
</dbReference>
<keyword evidence="3" id="KW-0408">Iron</keyword>
<organism evidence="5 6">
    <name type="scientific">Myxococcus llanfairpwllgwyngyllgogerychwyrndrobwllllantysiliogogogochensis</name>
    <dbReference type="NCBI Taxonomy" id="2590453"/>
    <lineage>
        <taxon>Bacteria</taxon>
        <taxon>Pseudomonadati</taxon>
        <taxon>Myxococcota</taxon>
        <taxon>Myxococcia</taxon>
        <taxon>Myxococcales</taxon>
        <taxon>Cystobacterineae</taxon>
        <taxon>Myxococcaceae</taxon>
        <taxon>Myxococcus</taxon>
    </lineage>
</organism>
<feature type="domain" description="Cytochrome c" evidence="4">
    <location>
        <begin position="2"/>
        <end position="66"/>
    </location>
</feature>
<keyword evidence="2" id="KW-0479">Metal-binding</keyword>
<dbReference type="SUPFAM" id="SSF46626">
    <property type="entry name" value="Cytochrome c"/>
    <property type="match status" value="1"/>
</dbReference>
<evidence type="ECO:0000256" key="1">
    <source>
        <dbReference type="ARBA" id="ARBA00022617"/>
    </source>
</evidence>
<dbReference type="InterPro" id="IPR009056">
    <property type="entry name" value="Cyt_c-like_dom"/>
</dbReference>
<evidence type="ECO:0000259" key="4">
    <source>
        <dbReference type="Pfam" id="PF21342"/>
    </source>
</evidence>
<dbReference type="Gene3D" id="1.10.760.10">
    <property type="entry name" value="Cytochrome c-like domain"/>
    <property type="match status" value="1"/>
</dbReference>
<dbReference type="OrthoDB" id="9805202at2"/>
<keyword evidence="6" id="KW-1185">Reference proteome</keyword>
<dbReference type="GO" id="GO:0020037">
    <property type="term" value="F:heme binding"/>
    <property type="evidence" value="ECO:0007669"/>
    <property type="project" value="InterPro"/>
</dbReference>
<comment type="caution">
    <text evidence="5">The sequence shown here is derived from an EMBL/GenBank/DDBJ whole genome shotgun (WGS) entry which is preliminary data.</text>
</comment>
<evidence type="ECO:0000256" key="3">
    <source>
        <dbReference type="ARBA" id="ARBA00023004"/>
    </source>
</evidence>
<evidence type="ECO:0000256" key="2">
    <source>
        <dbReference type="ARBA" id="ARBA00022723"/>
    </source>
</evidence>
<evidence type="ECO:0000313" key="6">
    <source>
        <dbReference type="Proteomes" id="UP000315369"/>
    </source>
</evidence>
<dbReference type="GO" id="GO:0046872">
    <property type="term" value="F:metal ion binding"/>
    <property type="evidence" value="ECO:0007669"/>
    <property type="project" value="UniProtKB-KW"/>
</dbReference>
<evidence type="ECO:0000313" key="5">
    <source>
        <dbReference type="EMBL" id="TQF17033.1"/>
    </source>
</evidence>
<proteinExistence type="predicted"/>
<dbReference type="EMBL" id="VIFM01000014">
    <property type="protein sequence ID" value="TQF17033.1"/>
    <property type="molecule type" value="Genomic_DNA"/>
</dbReference>
<protein>
    <recommendedName>
        <fullName evidence="4">Cytochrome c domain-containing protein</fullName>
    </recommendedName>
</protein>
<dbReference type="GO" id="GO:0009055">
    <property type="term" value="F:electron transfer activity"/>
    <property type="evidence" value="ECO:0007669"/>
    <property type="project" value="InterPro"/>
</dbReference>
<dbReference type="AlphaFoldDB" id="A0A540X6X7"/>
<keyword evidence="1" id="KW-0349">Heme</keyword>
<accession>A0A540X6X7</accession>
<dbReference type="Proteomes" id="UP000315369">
    <property type="component" value="Unassembled WGS sequence"/>
</dbReference>
<sequence length="72" mass="8305">MCHPDASNTHPETYPKYQVQLGRVALLRDMINWCIENPVRGKPLADGDPRLRAMEAYIYAQRKGTKLEYGKK</sequence>
<name>A0A540X6X7_9BACT</name>
<dbReference type="InterPro" id="IPR036909">
    <property type="entry name" value="Cyt_c-like_dom_sf"/>
</dbReference>
<reference evidence="5 6" key="1">
    <citation type="submission" date="2019-06" db="EMBL/GenBank/DDBJ databases">
        <authorList>
            <person name="Livingstone P."/>
            <person name="Whitworth D."/>
        </authorList>
    </citation>
    <scope>NUCLEOTIDE SEQUENCE [LARGE SCALE GENOMIC DNA]</scope>
    <source>
        <strain evidence="5 6">AM401</strain>
    </source>
</reference>